<name>A0A0G0KCS3_9BACT</name>
<reference evidence="1 2" key="1">
    <citation type="journal article" date="2015" name="Nature">
        <title>rRNA introns, odd ribosomes, and small enigmatic genomes across a large radiation of phyla.</title>
        <authorList>
            <person name="Brown C.T."/>
            <person name="Hug L.A."/>
            <person name="Thomas B.C."/>
            <person name="Sharon I."/>
            <person name="Castelle C.J."/>
            <person name="Singh A."/>
            <person name="Wilkins M.J."/>
            <person name="Williams K.H."/>
            <person name="Banfield J.F."/>
        </authorList>
    </citation>
    <scope>NUCLEOTIDE SEQUENCE [LARGE SCALE GENOMIC DNA]</scope>
</reference>
<gene>
    <name evidence="1" type="ORF">US99_C0066G0005</name>
</gene>
<organism evidence="1 2">
    <name type="scientific">Candidatus Daviesbacteria bacterium GW2011_GWF2_38_6</name>
    <dbReference type="NCBI Taxonomy" id="1618432"/>
    <lineage>
        <taxon>Bacteria</taxon>
        <taxon>Candidatus Daviesiibacteriota</taxon>
    </lineage>
</organism>
<sequence length="233" mass="25135">MFKYKLFISLISLSILAVFGLHSLTYAANTPEFLIGNIMTAGNRSEPTIDWGDPIDARPGAAVEFRVLAQNTVPDSTAINVKVTASLPSTPEQILVAAGTVSADNAASVSDTVVVNVTGGESQSFAYLPGHARVCRATCIDAPDTVTSSGLDVGDLAFGESAHRLHLALHLLPVPVHLRVLLLLQALHLHQLQLLRQLQRRRLQAVELLIQTQTQTRILIQIPSLCRVEQPGK</sequence>
<evidence type="ECO:0000313" key="1">
    <source>
        <dbReference type="EMBL" id="KKQ76617.1"/>
    </source>
</evidence>
<dbReference type="Proteomes" id="UP000034324">
    <property type="component" value="Unassembled WGS sequence"/>
</dbReference>
<comment type="caution">
    <text evidence="1">The sequence shown here is derived from an EMBL/GenBank/DDBJ whole genome shotgun (WGS) entry which is preliminary data.</text>
</comment>
<dbReference type="EMBL" id="LBVC01000066">
    <property type="protein sequence ID" value="KKQ76617.1"/>
    <property type="molecule type" value="Genomic_DNA"/>
</dbReference>
<proteinExistence type="predicted"/>
<evidence type="ECO:0008006" key="3">
    <source>
        <dbReference type="Google" id="ProtNLM"/>
    </source>
</evidence>
<dbReference type="AlphaFoldDB" id="A0A0G0KCS3"/>
<protein>
    <recommendedName>
        <fullName evidence="3">DUF11 domain-containing protein</fullName>
    </recommendedName>
</protein>
<accession>A0A0G0KCS3</accession>
<evidence type="ECO:0000313" key="2">
    <source>
        <dbReference type="Proteomes" id="UP000034324"/>
    </source>
</evidence>